<accession>A0A0A9H3W4</accession>
<evidence type="ECO:0000313" key="1">
    <source>
        <dbReference type="EMBL" id="JAE31905.1"/>
    </source>
</evidence>
<sequence length="43" mass="5177">MTPRLSSSPRRWLINLLLRKTHKGTQMTETLLSQRWKRKRGTL</sequence>
<organism evidence="1">
    <name type="scientific">Arundo donax</name>
    <name type="common">Giant reed</name>
    <name type="synonym">Donax arundinaceus</name>
    <dbReference type="NCBI Taxonomy" id="35708"/>
    <lineage>
        <taxon>Eukaryota</taxon>
        <taxon>Viridiplantae</taxon>
        <taxon>Streptophyta</taxon>
        <taxon>Embryophyta</taxon>
        <taxon>Tracheophyta</taxon>
        <taxon>Spermatophyta</taxon>
        <taxon>Magnoliopsida</taxon>
        <taxon>Liliopsida</taxon>
        <taxon>Poales</taxon>
        <taxon>Poaceae</taxon>
        <taxon>PACMAD clade</taxon>
        <taxon>Arundinoideae</taxon>
        <taxon>Arundineae</taxon>
        <taxon>Arundo</taxon>
    </lineage>
</organism>
<reference evidence="1" key="2">
    <citation type="journal article" date="2015" name="Data Brief">
        <title>Shoot transcriptome of the giant reed, Arundo donax.</title>
        <authorList>
            <person name="Barrero R.A."/>
            <person name="Guerrero F.D."/>
            <person name="Moolhuijzen P."/>
            <person name="Goolsby J.A."/>
            <person name="Tidwell J."/>
            <person name="Bellgard S.E."/>
            <person name="Bellgard M.I."/>
        </authorList>
    </citation>
    <scope>NUCLEOTIDE SEQUENCE</scope>
    <source>
        <tissue evidence="1">Shoot tissue taken approximately 20 cm above the soil surface</tissue>
    </source>
</reference>
<reference evidence="1" key="1">
    <citation type="submission" date="2014-09" db="EMBL/GenBank/DDBJ databases">
        <authorList>
            <person name="Magalhaes I.L.F."/>
            <person name="Oliveira U."/>
            <person name="Santos F.R."/>
            <person name="Vidigal T.H.D.A."/>
            <person name="Brescovit A.D."/>
            <person name="Santos A.J."/>
        </authorList>
    </citation>
    <scope>NUCLEOTIDE SEQUENCE</scope>
    <source>
        <tissue evidence="1">Shoot tissue taken approximately 20 cm above the soil surface</tissue>
    </source>
</reference>
<dbReference type="EMBL" id="GBRH01165991">
    <property type="protein sequence ID" value="JAE31905.1"/>
    <property type="molecule type" value="Transcribed_RNA"/>
</dbReference>
<proteinExistence type="predicted"/>
<name>A0A0A9H3W4_ARUDO</name>
<protein>
    <submittedName>
        <fullName evidence="1">Uncharacterized protein</fullName>
    </submittedName>
</protein>
<dbReference type="AlphaFoldDB" id="A0A0A9H3W4"/>